<keyword evidence="3" id="KW-1185">Reference proteome</keyword>
<sequence length="132" mass="14540">MQLRKAGALAALIASVAVAGTPALASAQLSEKEIRNTVAGKRIYLKVPLGGEFPLYYQANGKVSGSGDAVGLGRFMQPKDQGRWWVRGNRLCQKWQAWYDGKQFCFTLSRGDGDTLFWRRDDGMTGRARIGQ</sequence>
<organism evidence="2 3">
    <name type="scientific">Stappia indica</name>
    <dbReference type="NCBI Taxonomy" id="538381"/>
    <lineage>
        <taxon>Bacteria</taxon>
        <taxon>Pseudomonadati</taxon>
        <taxon>Pseudomonadota</taxon>
        <taxon>Alphaproteobacteria</taxon>
        <taxon>Hyphomicrobiales</taxon>
        <taxon>Stappiaceae</taxon>
        <taxon>Stappia</taxon>
    </lineage>
</organism>
<dbReference type="AlphaFoldDB" id="A0A285S8M3"/>
<evidence type="ECO:0000313" key="2">
    <source>
        <dbReference type="EMBL" id="SOC03599.1"/>
    </source>
</evidence>
<protein>
    <recommendedName>
        <fullName evidence="4">Protease inhibitor Inh</fullName>
    </recommendedName>
</protein>
<reference evidence="2 3" key="1">
    <citation type="submission" date="2017-08" db="EMBL/GenBank/DDBJ databases">
        <authorList>
            <person name="de Groot N.N."/>
        </authorList>
    </citation>
    <scope>NUCLEOTIDE SEQUENCE [LARGE SCALE GENOMIC DNA]</scope>
    <source>
        <strain evidence="2 3">USBA 352</strain>
    </source>
</reference>
<evidence type="ECO:0000256" key="1">
    <source>
        <dbReference type="SAM" id="SignalP"/>
    </source>
</evidence>
<evidence type="ECO:0000313" key="3">
    <source>
        <dbReference type="Proteomes" id="UP000219331"/>
    </source>
</evidence>
<feature type="chain" id="PRO_5011791827" description="Protease inhibitor Inh" evidence="1">
    <location>
        <begin position="20"/>
        <end position="132"/>
    </location>
</feature>
<dbReference type="Proteomes" id="UP000219331">
    <property type="component" value="Unassembled WGS sequence"/>
</dbReference>
<dbReference type="EMBL" id="OBML01000004">
    <property type="protein sequence ID" value="SOC03599.1"/>
    <property type="molecule type" value="Genomic_DNA"/>
</dbReference>
<name>A0A285S8M3_9HYPH</name>
<evidence type="ECO:0008006" key="4">
    <source>
        <dbReference type="Google" id="ProtNLM"/>
    </source>
</evidence>
<feature type="signal peptide" evidence="1">
    <location>
        <begin position="1"/>
        <end position="19"/>
    </location>
</feature>
<dbReference type="RefSeq" id="WP_067215001.1">
    <property type="nucleotide sequence ID" value="NZ_JAJGNR010000005.1"/>
</dbReference>
<keyword evidence="1" id="KW-0732">Signal</keyword>
<accession>A0A285S8M3</accession>
<gene>
    <name evidence="2" type="ORF">SAMN05421512_104193</name>
</gene>
<proteinExistence type="predicted"/>